<dbReference type="Pfam" id="PF06475">
    <property type="entry name" value="Glycolipid_bind"/>
    <property type="match status" value="1"/>
</dbReference>
<accession>A0A521CU45</accession>
<dbReference type="EMBL" id="FXTK01000005">
    <property type="protein sequence ID" value="SMO62979.1"/>
    <property type="molecule type" value="Genomic_DNA"/>
</dbReference>
<protein>
    <submittedName>
        <fullName evidence="1">Uncharacterized protein</fullName>
    </submittedName>
</protein>
<sequence>MTVVRWQDANGTGIEHCQLDRDSTGLRLSGVVAGIRESGDGGFYLVTTDAHFRTREVLVWLTSGPRLHLHSDGLGHWHDLRDGSSLPALAGCIDVDLGMSPVTNTLPILRLGLDIGQTADIRAAYVPLPGEFPKFQARRMLQHYTRLERDLYRYESNDFSAELHVDADGLVLDYPQLFRRL</sequence>
<dbReference type="OrthoDB" id="7347529at2"/>
<reference evidence="1 2" key="1">
    <citation type="submission" date="2017-05" db="EMBL/GenBank/DDBJ databases">
        <authorList>
            <person name="Varghese N."/>
            <person name="Submissions S."/>
        </authorList>
    </citation>
    <scope>NUCLEOTIDE SEQUENCE [LARGE SCALE GENOMIC DNA]</scope>
    <source>
        <strain evidence="1 2">DSM 100094</strain>
    </source>
</reference>
<evidence type="ECO:0000313" key="2">
    <source>
        <dbReference type="Proteomes" id="UP000319014"/>
    </source>
</evidence>
<dbReference type="AlphaFoldDB" id="A0A521CU45"/>
<proteinExistence type="predicted"/>
<name>A0A521CU45_9RHOB</name>
<organism evidence="1 2">
    <name type="scientific">Paracoccus laeviglucosivorans</name>
    <dbReference type="NCBI Taxonomy" id="1197861"/>
    <lineage>
        <taxon>Bacteria</taxon>
        <taxon>Pseudomonadati</taxon>
        <taxon>Pseudomonadota</taxon>
        <taxon>Alphaproteobacteria</taxon>
        <taxon>Rhodobacterales</taxon>
        <taxon>Paracoccaceae</taxon>
        <taxon>Paracoccus</taxon>
    </lineage>
</organism>
<dbReference type="InterPro" id="IPR009467">
    <property type="entry name" value="Glycolipid-bd_prot_put"/>
</dbReference>
<keyword evidence="2" id="KW-1185">Reference proteome</keyword>
<dbReference type="RefSeq" id="WP_142662721.1">
    <property type="nucleotide sequence ID" value="NZ_FXTK01000005.1"/>
</dbReference>
<dbReference type="SUPFAM" id="SSF159275">
    <property type="entry name" value="PA1994-like"/>
    <property type="match status" value="1"/>
</dbReference>
<evidence type="ECO:0000313" key="1">
    <source>
        <dbReference type="EMBL" id="SMO62979.1"/>
    </source>
</evidence>
<dbReference type="Proteomes" id="UP000319014">
    <property type="component" value="Unassembled WGS sequence"/>
</dbReference>
<gene>
    <name evidence="1" type="ORF">SAMN06265221_105177</name>
</gene>